<dbReference type="AlphaFoldDB" id="A0A1I1V6T6"/>
<dbReference type="EMBL" id="FOMZ01000003">
    <property type="protein sequence ID" value="SFD78589.1"/>
    <property type="molecule type" value="Genomic_DNA"/>
</dbReference>
<name>A0A1I1V6T6_9ACTN</name>
<accession>A0A1I1V6T6</accession>
<evidence type="ECO:0000256" key="1">
    <source>
        <dbReference type="SAM" id="MobiDB-lite"/>
    </source>
</evidence>
<evidence type="ECO:0000313" key="3">
    <source>
        <dbReference type="Proteomes" id="UP000198716"/>
    </source>
</evidence>
<evidence type="ECO:0000313" key="2">
    <source>
        <dbReference type="EMBL" id="SFD78589.1"/>
    </source>
</evidence>
<proteinExistence type="predicted"/>
<dbReference type="RefSeq" id="WP_092924638.1">
    <property type="nucleotide sequence ID" value="NZ_FOMZ01000003.1"/>
</dbReference>
<feature type="compositionally biased region" description="Basic and acidic residues" evidence="1">
    <location>
        <begin position="79"/>
        <end position="88"/>
    </location>
</feature>
<feature type="compositionally biased region" description="Low complexity" evidence="1">
    <location>
        <begin position="65"/>
        <end position="78"/>
    </location>
</feature>
<sequence>MSVILARLNENHPPMVRSVHIFAPDESTRPDGIRKAYCGFITHYSNLESTEVFAGVPCEPCLQSAPAEPAETAPARLPETADREREPEVDLSGPAYAASLSDDQVWHDVSADLLISGYRDGHAAQTVCGFLGWFTPGTPPSSWQHCAECEWMGSHIRKYEF</sequence>
<keyword evidence="3" id="KW-1185">Reference proteome</keyword>
<organism evidence="2 3">
    <name type="scientific">Actinopolyspora alba</name>
    <dbReference type="NCBI Taxonomy" id="673379"/>
    <lineage>
        <taxon>Bacteria</taxon>
        <taxon>Bacillati</taxon>
        <taxon>Actinomycetota</taxon>
        <taxon>Actinomycetes</taxon>
        <taxon>Actinopolysporales</taxon>
        <taxon>Actinopolysporaceae</taxon>
        <taxon>Actinopolyspora</taxon>
        <taxon>Actinopolyspora alba group</taxon>
    </lineage>
</organism>
<reference evidence="3" key="1">
    <citation type="submission" date="2016-10" db="EMBL/GenBank/DDBJ databases">
        <authorList>
            <person name="Varghese N."/>
            <person name="Submissions S."/>
        </authorList>
    </citation>
    <scope>NUCLEOTIDE SEQUENCE [LARGE SCALE GENOMIC DNA]</scope>
    <source>
        <strain evidence="3">DSM 45004</strain>
    </source>
</reference>
<dbReference type="Proteomes" id="UP000198716">
    <property type="component" value="Unassembled WGS sequence"/>
</dbReference>
<gene>
    <name evidence="2" type="ORF">SAMN04487819_103140</name>
</gene>
<protein>
    <submittedName>
        <fullName evidence="2">Uncharacterized protein</fullName>
    </submittedName>
</protein>
<feature type="region of interest" description="Disordered" evidence="1">
    <location>
        <begin position="65"/>
        <end position="89"/>
    </location>
</feature>